<dbReference type="PANTHER" id="PTHR34135:SF1">
    <property type="entry name" value="GLYCOSYL HYDROLASE FAMILY 25"/>
    <property type="match status" value="1"/>
</dbReference>
<dbReference type="Pfam" id="PF01183">
    <property type="entry name" value="Glyco_hydro_25"/>
    <property type="match status" value="1"/>
</dbReference>
<dbReference type="NCBIfam" id="TIGR01665">
    <property type="entry name" value="put_anti_recept"/>
    <property type="match status" value="1"/>
</dbReference>
<dbReference type="InterPro" id="IPR010572">
    <property type="entry name" value="Tail_dom"/>
</dbReference>
<dbReference type="InterPro" id="IPR017853">
    <property type="entry name" value="GH"/>
</dbReference>
<dbReference type="InterPro" id="IPR002053">
    <property type="entry name" value="Glyco_hydro_25"/>
</dbReference>
<evidence type="ECO:0000313" key="4">
    <source>
        <dbReference type="EMBL" id="MCO0831909.1"/>
    </source>
</evidence>
<feature type="domain" description="Phytochrome chromophore attachment site" evidence="3">
    <location>
        <begin position="1"/>
        <end position="104"/>
    </location>
</feature>
<sequence length="639" mass="72263">MYRVIVYKNASDQVGEVLHEPRNYGNKAISGELDMQFNGVSTASFTITMKNSLYRQSEAIANLVKVIDTNTGKVAFDGRVVKIDGAFSGSHTQTLQCEDCLAYLHDSTQVYRKVQNTSIRDFLQMIVDEHNRQVEPYKRFQLGRVTVVNSTDNVYRYTDDAQDTFDTIKDKLVSRLGGFLIWHRDGNGQLVLEYLASVGEHIDTPIKLGKNLKSAKREYDVRDIITRLVPIGSPLEQGQTEQSSDDTAAAQPKTTIESVNNGIRYLDDTALVSRFGIIQKAVEWNNVKVPSILKTKGQEYLQKQRVGLLTWSVDVVDISLLDPTYKSFEMGNFYPIHDQFLGLVEDLQVVAKKLDITQPHKMSLTIGTKNRTLSQYQLDYQAAMQYAEQQRQNAQQTANDLKNRIKELVETTNRIPEQDAEIAELQKRLKELESQQEAQYHEGVIIDVSEFQGDIDWSKVVQSGLSLAIVRVQYGANRADLKYQQNISALGRTGANYAVYSYMTADDTVSAEKEAQALYTRTQQAGNGKSPRFYMVDVEETTGNDMRGIVEAYMNKLNSLGVADNKIVLYISNHLYRSFNLNVGRAGSVMIPAYRATPPDHAYDLWQYTSTGSVSGITGNVDMNKDYSNRFKERYLRKE</sequence>
<dbReference type="SUPFAM" id="SSF51445">
    <property type="entry name" value="(Trans)glycosidases"/>
    <property type="match status" value="1"/>
</dbReference>
<evidence type="ECO:0000259" key="3">
    <source>
        <dbReference type="PROSITE" id="PS50046"/>
    </source>
</evidence>
<comment type="similarity">
    <text evidence="1">Belongs to the glycosyl hydrolase 25 family.</text>
</comment>
<dbReference type="PROSITE" id="PS50046">
    <property type="entry name" value="PHYTOCHROME_2"/>
    <property type="match status" value="1"/>
</dbReference>
<evidence type="ECO:0000256" key="1">
    <source>
        <dbReference type="ARBA" id="ARBA00010646"/>
    </source>
</evidence>
<comment type="caution">
    <text evidence="4">The sequence shown here is derived from an EMBL/GenBank/DDBJ whole genome shotgun (WGS) entry which is preliminary data.</text>
</comment>
<dbReference type="Proteomes" id="UP001523234">
    <property type="component" value="Unassembled WGS sequence"/>
</dbReference>
<evidence type="ECO:0000313" key="5">
    <source>
        <dbReference type="Proteomes" id="UP001523234"/>
    </source>
</evidence>
<organism evidence="4 5">
    <name type="scientific">Fructobacillus apis</name>
    <dbReference type="NCBI Taxonomy" id="2935017"/>
    <lineage>
        <taxon>Bacteria</taxon>
        <taxon>Bacillati</taxon>
        <taxon>Bacillota</taxon>
        <taxon>Bacilli</taxon>
        <taxon>Lactobacillales</taxon>
        <taxon>Lactobacillaceae</taxon>
        <taxon>Fructobacillus</taxon>
    </lineage>
</organism>
<gene>
    <name evidence="4" type="ORF">NFX39_02210</name>
</gene>
<name>A0ABT0ZPJ6_9LACO</name>
<proteinExistence type="inferred from homology"/>
<feature type="coiled-coil region" evidence="2">
    <location>
        <begin position="384"/>
        <end position="442"/>
    </location>
</feature>
<evidence type="ECO:0000256" key="2">
    <source>
        <dbReference type="SAM" id="Coils"/>
    </source>
</evidence>
<dbReference type="RefSeq" id="WP_252442625.1">
    <property type="nucleotide sequence ID" value="NZ_JAMWYK010000002.1"/>
</dbReference>
<protein>
    <submittedName>
        <fullName evidence="4">Phage tail protein</fullName>
    </submittedName>
</protein>
<dbReference type="Gene3D" id="3.20.20.80">
    <property type="entry name" value="Glycosidases"/>
    <property type="match status" value="1"/>
</dbReference>
<accession>A0ABT0ZPJ6</accession>
<keyword evidence="5" id="KW-1185">Reference proteome</keyword>
<dbReference type="InterPro" id="IPR007119">
    <property type="entry name" value="Phage_tail_spike_N"/>
</dbReference>
<dbReference type="EMBL" id="JAMWYK010000002">
    <property type="protein sequence ID" value="MCO0831909.1"/>
    <property type="molecule type" value="Genomic_DNA"/>
</dbReference>
<keyword evidence="2" id="KW-0175">Coiled coil</keyword>
<reference evidence="4 5" key="1">
    <citation type="submission" date="2022-06" db="EMBL/GenBank/DDBJ databases">
        <title>Fructobacillus taiwanensis sp. nov., isolated from the honeybee.</title>
        <authorList>
            <person name="Chen Y.-S."/>
            <person name="Wang L.-T."/>
            <person name="Lee Y.-S."/>
            <person name="Chang Y.-C."/>
            <person name="Wu H.-C."/>
            <person name="Liao C.-Y."/>
            <person name="Chen W.-H."/>
            <person name="Deng J.-N."/>
            <person name="Wang Y.-H."/>
        </authorList>
    </citation>
    <scope>NUCLEOTIDE SEQUENCE [LARGE SCALE GENOMIC DNA]</scope>
    <source>
        <strain evidence="4 5">W13</strain>
    </source>
</reference>
<dbReference type="Pfam" id="PF06605">
    <property type="entry name" value="Prophage_tail"/>
    <property type="match status" value="1"/>
</dbReference>
<dbReference type="InterPro" id="IPR016132">
    <property type="entry name" value="Phyto_chromo_attachment"/>
</dbReference>
<dbReference type="PANTHER" id="PTHR34135">
    <property type="entry name" value="LYSOZYME"/>
    <property type="match status" value="1"/>
</dbReference>
<dbReference type="PROSITE" id="PS51904">
    <property type="entry name" value="GLYCOSYL_HYDROL_F25_2"/>
    <property type="match status" value="1"/>
</dbReference>